<dbReference type="InterPro" id="IPR052891">
    <property type="entry name" value="DNA-3mA_glycosylase"/>
</dbReference>
<dbReference type="OrthoDB" id="9807664at2"/>
<evidence type="ECO:0000256" key="5">
    <source>
        <dbReference type="ARBA" id="ARBA00023204"/>
    </source>
</evidence>
<comment type="catalytic activity">
    <reaction evidence="6">
        <text>Hydrolysis of alkylated DNA, releasing 3-methyladenine.</text>
        <dbReference type="EC" id="3.2.2.20"/>
    </reaction>
</comment>
<dbReference type="PANTHER" id="PTHR30037:SF4">
    <property type="entry name" value="DNA-3-METHYLADENINE GLYCOSYLASE I"/>
    <property type="match status" value="1"/>
</dbReference>
<dbReference type="NCBIfam" id="TIGR00624">
    <property type="entry name" value="tag"/>
    <property type="match status" value="1"/>
</dbReference>
<keyword evidence="1 9" id="KW-0479">Metal-binding</keyword>
<evidence type="ECO:0000256" key="8">
    <source>
        <dbReference type="ARBA" id="ARBA00066766"/>
    </source>
</evidence>
<feature type="region of interest" description="Disordered" evidence="10">
    <location>
        <begin position="139"/>
        <end position="158"/>
    </location>
</feature>
<dbReference type="InterPro" id="IPR005019">
    <property type="entry name" value="Adenine_glyco"/>
</dbReference>
<feature type="binding site" evidence="9">
    <location>
        <position position="22"/>
    </location>
    <ligand>
        <name>Zn(2+)</name>
        <dbReference type="ChEBI" id="CHEBI:29105"/>
    </ligand>
</feature>
<dbReference type="InterPro" id="IPR011257">
    <property type="entry name" value="DNA_glycosylase"/>
</dbReference>
<feature type="binding site" evidence="9">
    <location>
        <position position="195"/>
    </location>
    <ligand>
        <name>Zn(2+)</name>
        <dbReference type="ChEBI" id="CHEBI:29105"/>
    </ligand>
</feature>
<dbReference type="GO" id="GO:0046872">
    <property type="term" value="F:metal ion binding"/>
    <property type="evidence" value="ECO:0007669"/>
    <property type="project" value="UniProtKB-KW"/>
</dbReference>
<feature type="binding site" evidence="9">
    <location>
        <position position="191"/>
    </location>
    <ligand>
        <name>Zn(2+)</name>
        <dbReference type="ChEBI" id="CHEBI:29105"/>
    </ligand>
</feature>
<dbReference type="EMBL" id="CP036525">
    <property type="protein sequence ID" value="QDT01639.1"/>
    <property type="molecule type" value="Genomic_DNA"/>
</dbReference>
<evidence type="ECO:0000256" key="6">
    <source>
        <dbReference type="ARBA" id="ARBA00052558"/>
    </source>
</evidence>
<evidence type="ECO:0000313" key="11">
    <source>
        <dbReference type="EMBL" id="QDT01639.1"/>
    </source>
</evidence>
<keyword evidence="3 11" id="KW-0378">Hydrolase</keyword>
<evidence type="ECO:0000313" key="12">
    <source>
        <dbReference type="Proteomes" id="UP000318538"/>
    </source>
</evidence>
<feature type="compositionally biased region" description="Basic and acidic residues" evidence="10">
    <location>
        <begin position="146"/>
        <end position="158"/>
    </location>
</feature>
<dbReference type="SUPFAM" id="SSF48150">
    <property type="entry name" value="DNA-glycosylase"/>
    <property type="match status" value="1"/>
</dbReference>
<protein>
    <recommendedName>
        <fullName evidence="8">DNA-3-methyladenine glycosylase I</fullName>
        <ecNumber evidence="8">3.2.2.20</ecNumber>
    </recommendedName>
</protein>
<keyword evidence="5" id="KW-0234">DNA repair</keyword>
<dbReference type="EC" id="3.2.2.20" evidence="8"/>
<keyword evidence="2" id="KW-0227">DNA damage</keyword>
<dbReference type="Proteomes" id="UP000318538">
    <property type="component" value="Chromosome"/>
</dbReference>
<dbReference type="PANTHER" id="PTHR30037">
    <property type="entry name" value="DNA-3-METHYLADENINE GLYCOSYLASE 1"/>
    <property type="match status" value="1"/>
</dbReference>
<sequence length="211" mass="24426">MAKPTPTKPADLIVDPQRVGRCWWCGDDPLYVEYHDQQWGRPLDDDQRLFEKVCLEGFQAGLSWITILRKRESFRQGFADFDFHQVALFDTSDVDRLVADASIVRHRGKIESTINNAKRAIEMLDEFGSLAKYFWSFEPPSQRSPRSRDEVAAKTEESTRLSKSLKKRGWSFVGPTTCYAFMQATGMVNDHLQSCHQWQSIQEARKTFTRP</sequence>
<dbReference type="AlphaFoldDB" id="A0A517N3C7"/>
<keyword evidence="11" id="KW-0326">Glycosidase</keyword>
<gene>
    <name evidence="11" type="primary">tag</name>
    <name evidence="11" type="ORF">K227x_00060</name>
</gene>
<reference evidence="11 12" key="1">
    <citation type="submission" date="2019-02" db="EMBL/GenBank/DDBJ databases">
        <title>Deep-cultivation of Planctomycetes and their phenomic and genomic characterization uncovers novel biology.</title>
        <authorList>
            <person name="Wiegand S."/>
            <person name="Jogler M."/>
            <person name="Boedeker C."/>
            <person name="Pinto D."/>
            <person name="Vollmers J."/>
            <person name="Rivas-Marin E."/>
            <person name="Kohn T."/>
            <person name="Peeters S.H."/>
            <person name="Heuer A."/>
            <person name="Rast P."/>
            <person name="Oberbeckmann S."/>
            <person name="Bunk B."/>
            <person name="Jeske O."/>
            <person name="Meyerdierks A."/>
            <person name="Storesund J.E."/>
            <person name="Kallscheuer N."/>
            <person name="Luecker S."/>
            <person name="Lage O.M."/>
            <person name="Pohl T."/>
            <person name="Merkel B.J."/>
            <person name="Hornburger P."/>
            <person name="Mueller R.-W."/>
            <person name="Bruemmer F."/>
            <person name="Labrenz M."/>
            <person name="Spormann A.M."/>
            <person name="Op den Camp H."/>
            <person name="Overmann J."/>
            <person name="Amann R."/>
            <person name="Jetten M.S.M."/>
            <person name="Mascher T."/>
            <person name="Medema M.H."/>
            <person name="Devos D.P."/>
            <person name="Kaster A.-K."/>
            <person name="Ovreas L."/>
            <person name="Rohde M."/>
            <person name="Galperin M.Y."/>
            <person name="Jogler C."/>
        </authorList>
    </citation>
    <scope>NUCLEOTIDE SEQUENCE [LARGE SCALE GENOMIC DNA]</scope>
    <source>
        <strain evidence="11 12">K22_7</strain>
    </source>
</reference>
<dbReference type="GO" id="GO:0006284">
    <property type="term" value="P:base-excision repair"/>
    <property type="evidence" value="ECO:0007669"/>
    <property type="project" value="InterPro"/>
</dbReference>
<evidence type="ECO:0000256" key="2">
    <source>
        <dbReference type="ARBA" id="ARBA00022763"/>
    </source>
</evidence>
<dbReference type="RefSeq" id="WP_145167347.1">
    <property type="nucleotide sequence ID" value="NZ_CP036525.1"/>
</dbReference>
<name>A0A517N3C7_9BACT</name>
<evidence type="ECO:0000256" key="4">
    <source>
        <dbReference type="ARBA" id="ARBA00022833"/>
    </source>
</evidence>
<keyword evidence="4 9" id="KW-0862">Zinc</keyword>
<proteinExistence type="predicted"/>
<comment type="function">
    <text evidence="7">Hydrolysis of the deoxyribose N-glycosidic bond to excise 3-methyladenine from the damaged DNA polymer formed by alkylation lesions.</text>
</comment>
<dbReference type="Gene3D" id="1.10.340.30">
    <property type="entry name" value="Hypothetical protein, domain 2"/>
    <property type="match status" value="1"/>
</dbReference>
<evidence type="ECO:0000256" key="9">
    <source>
        <dbReference type="PIRSR" id="PIRSR604597-1"/>
    </source>
</evidence>
<organism evidence="11 12">
    <name type="scientific">Rubripirellula lacrimiformis</name>
    <dbReference type="NCBI Taxonomy" id="1930273"/>
    <lineage>
        <taxon>Bacteria</taxon>
        <taxon>Pseudomonadati</taxon>
        <taxon>Planctomycetota</taxon>
        <taxon>Planctomycetia</taxon>
        <taxon>Pirellulales</taxon>
        <taxon>Pirellulaceae</taxon>
        <taxon>Rubripirellula</taxon>
    </lineage>
</organism>
<evidence type="ECO:0000256" key="1">
    <source>
        <dbReference type="ARBA" id="ARBA00022723"/>
    </source>
</evidence>
<feature type="binding site" evidence="9">
    <location>
        <position position="35"/>
    </location>
    <ligand>
        <name>Zn(2+)</name>
        <dbReference type="ChEBI" id="CHEBI:29105"/>
    </ligand>
</feature>
<accession>A0A517N3C7</accession>
<keyword evidence="12" id="KW-1185">Reference proteome</keyword>
<dbReference type="KEGG" id="rlc:K227x_00060"/>
<dbReference type="InterPro" id="IPR004597">
    <property type="entry name" value="Tag"/>
</dbReference>
<evidence type="ECO:0000256" key="10">
    <source>
        <dbReference type="SAM" id="MobiDB-lite"/>
    </source>
</evidence>
<dbReference type="Pfam" id="PF03352">
    <property type="entry name" value="Adenine_glyco"/>
    <property type="match status" value="1"/>
</dbReference>
<dbReference type="GO" id="GO:0008725">
    <property type="term" value="F:DNA-3-methyladenine glycosylase activity"/>
    <property type="evidence" value="ECO:0007669"/>
    <property type="project" value="UniProtKB-EC"/>
</dbReference>
<evidence type="ECO:0000256" key="7">
    <source>
        <dbReference type="ARBA" id="ARBA00057608"/>
    </source>
</evidence>
<evidence type="ECO:0000256" key="3">
    <source>
        <dbReference type="ARBA" id="ARBA00022801"/>
    </source>
</evidence>
<dbReference type="FunFam" id="1.10.340.30:FF:000009">
    <property type="entry name" value="DNA-3-methyladenine glycosylase I"/>
    <property type="match status" value="1"/>
</dbReference>